<proteinExistence type="predicted"/>
<dbReference type="Proteomes" id="UP001549112">
    <property type="component" value="Unassembled WGS sequence"/>
</dbReference>
<name>A0ABV2FPU8_9HYPH</name>
<evidence type="ECO:0000313" key="1">
    <source>
        <dbReference type="EMBL" id="MET3560508.1"/>
    </source>
</evidence>
<sequence length="47" mass="5390">MRESSYDLVDLKNSFRSREAVVGRDPFVIVDLESTLSCLITLRKESN</sequence>
<comment type="caution">
    <text evidence="1">The sequence shown here is derived from an EMBL/GenBank/DDBJ whole genome shotgun (WGS) entry which is preliminary data.</text>
</comment>
<accession>A0ABV2FPU8</accession>
<reference evidence="1 2" key="1">
    <citation type="submission" date="2024-06" db="EMBL/GenBank/DDBJ databases">
        <title>Genomic Encyclopedia of Type Strains, Phase IV (KMG-IV): sequencing the most valuable type-strain genomes for metagenomic binning, comparative biology and taxonomic classification.</title>
        <authorList>
            <person name="Goeker M."/>
        </authorList>
    </citation>
    <scope>NUCLEOTIDE SEQUENCE [LARGE SCALE GENOMIC DNA]</scope>
    <source>
        <strain evidence="1 2">DSM 23650</strain>
    </source>
</reference>
<dbReference type="RefSeq" id="WP_354186951.1">
    <property type="nucleotide sequence ID" value="NZ_JBEPLT010000012.1"/>
</dbReference>
<gene>
    <name evidence="1" type="ORF">ABID39_001209</name>
</gene>
<keyword evidence="2" id="KW-1185">Reference proteome</keyword>
<organism evidence="1 2">
    <name type="scientific">Bartonella japonica</name>
    <dbReference type="NCBI Taxonomy" id="357761"/>
    <lineage>
        <taxon>Bacteria</taxon>
        <taxon>Pseudomonadati</taxon>
        <taxon>Pseudomonadota</taxon>
        <taxon>Alphaproteobacteria</taxon>
        <taxon>Hyphomicrobiales</taxon>
        <taxon>Bartonellaceae</taxon>
        <taxon>Bartonella</taxon>
    </lineage>
</organism>
<protein>
    <submittedName>
        <fullName evidence="1">Uncharacterized protein</fullName>
    </submittedName>
</protein>
<dbReference type="EMBL" id="JBEPLT010000012">
    <property type="protein sequence ID" value="MET3560508.1"/>
    <property type="molecule type" value="Genomic_DNA"/>
</dbReference>
<evidence type="ECO:0000313" key="2">
    <source>
        <dbReference type="Proteomes" id="UP001549112"/>
    </source>
</evidence>